<evidence type="ECO:0000256" key="1">
    <source>
        <dbReference type="ARBA" id="ARBA00022723"/>
    </source>
</evidence>
<dbReference type="PROSITE" id="PS51128">
    <property type="entry name" value="ZF_DKSA_2"/>
    <property type="match status" value="1"/>
</dbReference>
<evidence type="ECO:0000313" key="8">
    <source>
        <dbReference type="Proteomes" id="UP000593594"/>
    </source>
</evidence>
<dbReference type="AlphaFoldDB" id="A0A7S8C5I6"/>
<dbReference type="Proteomes" id="UP000593594">
    <property type="component" value="Chromosome"/>
</dbReference>
<evidence type="ECO:0000259" key="6">
    <source>
        <dbReference type="Pfam" id="PF01258"/>
    </source>
</evidence>
<keyword evidence="1" id="KW-0479">Metal-binding</keyword>
<dbReference type="EMBL" id="CP058214">
    <property type="protein sequence ID" value="QPC43790.1"/>
    <property type="molecule type" value="Genomic_DNA"/>
</dbReference>
<keyword evidence="8" id="KW-1185">Reference proteome</keyword>
<name>A0A7S8C5I6_9HYPH</name>
<feature type="domain" description="Zinc finger DksA/TraR C4-type" evidence="6">
    <location>
        <begin position="83"/>
        <end position="112"/>
    </location>
</feature>
<dbReference type="InterPro" id="IPR020458">
    <property type="entry name" value="Znf_DskA_TraR_CS"/>
</dbReference>
<dbReference type="PANTHER" id="PTHR33823">
    <property type="entry name" value="RNA POLYMERASE-BINDING TRANSCRIPTION FACTOR DKSA-RELATED"/>
    <property type="match status" value="1"/>
</dbReference>
<feature type="zinc finger region" description="dksA C4-type" evidence="4">
    <location>
        <begin position="88"/>
        <end position="112"/>
    </location>
</feature>
<keyword evidence="3" id="KW-0862">Zinc</keyword>
<dbReference type="RefSeq" id="WP_213161154.1">
    <property type="nucleotide sequence ID" value="NZ_CP058214.1"/>
</dbReference>
<feature type="region of interest" description="Disordered" evidence="5">
    <location>
        <begin position="24"/>
        <end position="44"/>
    </location>
</feature>
<evidence type="ECO:0000313" key="7">
    <source>
        <dbReference type="EMBL" id="QPC43790.1"/>
    </source>
</evidence>
<evidence type="ECO:0000256" key="3">
    <source>
        <dbReference type="ARBA" id="ARBA00022833"/>
    </source>
</evidence>
<gene>
    <name evidence="7" type="ORF">HW532_14515</name>
</gene>
<dbReference type="SUPFAM" id="SSF57716">
    <property type="entry name" value="Glucocorticoid receptor-like (DNA-binding domain)"/>
    <property type="match status" value="1"/>
</dbReference>
<proteinExistence type="predicted"/>
<reference evidence="7 8" key="1">
    <citation type="submission" date="2020-06" db="EMBL/GenBank/DDBJ databases">
        <title>Genome sequence of 2 isolates from Red Sea Mangroves.</title>
        <authorList>
            <person name="Sefrji F."/>
            <person name="Michoud G."/>
            <person name="Merlino G."/>
            <person name="Daffonchio D."/>
        </authorList>
    </citation>
    <scope>NUCLEOTIDE SEQUENCE [LARGE SCALE GENOMIC DNA]</scope>
    <source>
        <strain evidence="7 8">R1DC25</strain>
    </source>
</reference>
<dbReference type="InterPro" id="IPR000962">
    <property type="entry name" value="Znf_DskA_TraR"/>
</dbReference>
<evidence type="ECO:0000256" key="5">
    <source>
        <dbReference type="SAM" id="MobiDB-lite"/>
    </source>
</evidence>
<evidence type="ECO:0000256" key="4">
    <source>
        <dbReference type="PROSITE-ProRule" id="PRU00510"/>
    </source>
</evidence>
<evidence type="ECO:0000256" key="2">
    <source>
        <dbReference type="ARBA" id="ARBA00022771"/>
    </source>
</evidence>
<protein>
    <submittedName>
        <fullName evidence="7">TraR/DksA C4-type zinc finger protein</fullName>
    </submittedName>
</protein>
<organism evidence="7 8">
    <name type="scientific">Kaustia mangrovi</name>
    <dbReference type="NCBI Taxonomy" id="2593653"/>
    <lineage>
        <taxon>Bacteria</taxon>
        <taxon>Pseudomonadati</taxon>
        <taxon>Pseudomonadota</taxon>
        <taxon>Alphaproteobacteria</taxon>
        <taxon>Hyphomicrobiales</taxon>
        <taxon>Parvibaculaceae</taxon>
        <taxon>Kaustia</taxon>
    </lineage>
</organism>
<accession>A0A7S8C5I6</accession>
<keyword evidence="2" id="KW-0863">Zinc-finger</keyword>
<dbReference type="Pfam" id="PF01258">
    <property type="entry name" value="zf-dskA_traR"/>
    <property type="match status" value="1"/>
</dbReference>
<sequence>MVHDDADPARKYKPRIEAELAGLEAESEAGSADRQPVALDQQSVGRLSRMDAMQVQAMAMAAERRRQARIHKLRKALSRIADGEYGYCETCGEAIAAGRLDVDPTAAQCIHCTRLNER</sequence>
<dbReference type="GO" id="GO:0008270">
    <property type="term" value="F:zinc ion binding"/>
    <property type="evidence" value="ECO:0007669"/>
    <property type="project" value="UniProtKB-KW"/>
</dbReference>
<dbReference type="PROSITE" id="PS01102">
    <property type="entry name" value="ZF_DKSA_1"/>
    <property type="match status" value="1"/>
</dbReference>
<dbReference type="PANTHER" id="PTHR33823:SF4">
    <property type="entry name" value="GENERAL STRESS PROTEIN 16O"/>
    <property type="match status" value="1"/>
</dbReference>
<dbReference type="Gene3D" id="1.20.120.910">
    <property type="entry name" value="DksA, coiled-coil domain"/>
    <property type="match status" value="1"/>
</dbReference>
<dbReference type="KEGG" id="kmn:HW532_14515"/>